<sequence>MYLSDFDLQQWDEQKLMALPAKQKDGLLVKLLWDLKEARERLKANSQTSSRPPRSDPPWHSTNSWG</sequence>
<dbReference type="EMBL" id="SPMX01000065">
    <property type="protein sequence ID" value="NMQ07120.1"/>
    <property type="molecule type" value="Genomic_DNA"/>
</dbReference>
<evidence type="ECO:0000256" key="1">
    <source>
        <dbReference type="SAM" id="MobiDB-lite"/>
    </source>
</evidence>
<dbReference type="RefSeq" id="WP_169069445.1">
    <property type="nucleotide sequence ID" value="NZ_SPMX01000009.1"/>
</dbReference>
<proteinExistence type="predicted"/>
<evidence type="ECO:0000313" key="3">
    <source>
        <dbReference type="EMBL" id="NMQ07120.1"/>
    </source>
</evidence>
<name>A0ABX1TBR2_9PROT</name>
<dbReference type="EMBL" id="SPMX01000009">
    <property type="protein sequence ID" value="NMQ04499.1"/>
    <property type="molecule type" value="Genomic_DNA"/>
</dbReference>
<evidence type="ECO:0000313" key="2">
    <source>
        <dbReference type="EMBL" id="NMQ04499.1"/>
    </source>
</evidence>
<organism evidence="3 4">
    <name type="scientific">Candidatus Accumulibacter contiguus</name>
    <dbReference type="NCBI Taxonomy" id="2954381"/>
    <lineage>
        <taxon>Bacteria</taxon>
        <taxon>Pseudomonadati</taxon>
        <taxon>Pseudomonadota</taxon>
        <taxon>Betaproteobacteria</taxon>
        <taxon>Candidatus Accumulibacter</taxon>
    </lineage>
</organism>
<gene>
    <name evidence="2" type="ORF">E4Q08_04105</name>
    <name evidence="3" type="ORF">E4Q08_18690</name>
</gene>
<reference evidence="3" key="1">
    <citation type="submission" date="2019-03" db="EMBL/GenBank/DDBJ databases">
        <title>Metabolic reconstructions from genomes of highly enriched 'Candidatus Accumulibacter' and 'Candidatus Competibacter' bioreactor populations.</title>
        <authorList>
            <person name="Annavajhala M.K."/>
            <person name="Welles L."/>
            <person name="Abbas B."/>
            <person name="Sorokin D."/>
            <person name="Park H."/>
            <person name="Van Loosdrecht M."/>
            <person name="Chandran K."/>
        </authorList>
    </citation>
    <scope>NUCLEOTIDE SEQUENCE</scope>
    <source>
        <strain evidence="3">SBR_L</strain>
    </source>
</reference>
<feature type="region of interest" description="Disordered" evidence="1">
    <location>
        <begin position="41"/>
        <end position="66"/>
    </location>
</feature>
<comment type="caution">
    <text evidence="3">The sequence shown here is derived from an EMBL/GenBank/DDBJ whole genome shotgun (WGS) entry which is preliminary data.</text>
</comment>
<evidence type="ECO:0000313" key="4">
    <source>
        <dbReference type="Proteomes" id="UP000886469"/>
    </source>
</evidence>
<accession>A0ABX1TBR2</accession>
<keyword evidence="4" id="KW-1185">Reference proteome</keyword>
<dbReference type="Proteomes" id="UP000886469">
    <property type="component" value="Unassembled WGS sequence"/>
</dbReference>
<protein>
    <submittedName>
        <fullName evidence="3">Uncharacterized protein</fullName>
    </submittedName>
</protein>